<sequence>MLALVVFALEWSKQGYRDAIQFAISEINESADNFLIDEKEADRINENLKTILRKVYQND</sequence>
<reference evidence="1 2" key="1">
    <citation type="submission" date="2012-10" db="EMBL/GenBank/DDBJ databases">
        <authorList>
            <person name="Zadoks R.N."/>
            <person name="Moroni P."/>
            <person name="Richards V.P."/>
            <person name="Durkin S.A.S."/>
            <person name="Kim M."/>
            <person name="Pavinski Bitar P.D."/>
            <person name="Stanhope M.J."/>
            <person name="Town C.D."/>
            <person name="Venter J.C."/>
        </authorList>
    </citation>
    <scope>NUCLEOTIDE SEQUENCE [LARGE SCALE GENOMIC DNA]</scope>
    <source>
        <strain evidence="1 2">CCUG 29376</strain>
    </source>
</reference>
<dbReference type="Proteomes" id="UP000015267">
    <property type="component" value="Unassembled WGS sequence"/>
</dbReference>
<name>A0AAV3JIR8_STRAG</name>
<comment type="caution">
    <text evidence="1">The sequence shown here is derived from an EMBL/GenBank/DDBJ whole genome shotgun (WGS) entry which is preliminary data.</text>
</comment>
<evidence type="ECO:0000313" key="1">
    <source>
        <dbReference type="EMBL" id="EPW15418.1"/>
    </source>
</evidence>
<organism evidence="1 2">
    <name type="scientific">Streptococcus agalactiae CCUG 29376</name>
    <dbReference type="NCBI Taxonomy" id="1105255"/>
    <lineage>
        <taxon>Bacteria</taxon>
        <taxon>Bacillati</taxon>
        <taxon>Bacillota</taxon>
        <taxon>Bacilli</taxon>
        <taxon>Lactobacillales</taxon>
        <taxon>Streptococcaceae</taxon>
        <taxon>Streptococcus</taxon>
    </lineage>
</organism>
<proteinExistence type="predicted"/>
<dbReference type="EMBL" id="ANDB01000022">
    <property type="protein sequence ID" value="EPW15418.1"/>
    <property type="molecule type" value="Genomic_DNA"/>
</dbReference>
<gene>
    <name evidence="1" type="ORF">SAG0055_02530</name>
</gene>
<dbReference type="AlphaFoldDB" id="A0AAV3JIR8"/>
<accession>A0AAV3JIR8</accession>
<protein>
    <submittedName>
        <fullName evidence="1">Uncharacterized protein</fullName>
    </submittedName>
</protein>
<evidence type="ECO:0000313" key="2">
    <source>
        <dbReference type="Proteomes" id="UP000015267"/>
    </source>
</evidence>